<dbReference type="OrthoDB" id="9810886at2"/>
<organism evidence="1 2">
    <name type="scientific">Clostridium acetobutylicum (strain ATCC 824 / DSM 792 / JCM 1419 / IAM 19013 / LMG 5710 / NBRC 13948 / NRRL B-527 / VKM B-1787 / 2291 / W)</name>
    <dbReference type="NCBI Taxonomy" id="272562"/>
    <lineage>
        <taxon>Bacteria</taxon>
        <taxon>Bacillati</taxon>
        <taxon>Bacillota</taxon>
        <taxon>Clostridia</taxon>
        <taxon>Eubacteriales</taxon>
        <taxon>Clostridiaceae</taxon>
        <taxon>Clostridium</taxon>
    </lineage>
</organism>
<dbReference type="AlphaFoldDB" id="Q97MY5"/>
<keyword evidence="2" id="KW-1185">Reference proteome</keyword>
<reference evidence="1 2" key="1">
    <citation type="journal article" date="2001" name="J. Bacteriol.">
        <title>Genome sequence and comparative analysis of the solvent-producing bacterium Clostridium acetobutylicum.</title>
        <authorList>
            <person name="Nolling J."/>
            <person name="Breton G."/>
            <person name="Omelchenko M.V."/>
            <person name="Makarova K.S."/>
            <person name="Zeng Q."/>
            <person name="Gibson R."/>
            <person name="Lee H.M."/>
            <person name="Dubois J."/>
            <person name="Qiu D."/>
            <person name="Hitti J."/>
            <person name="Wolf Y.I."/>
            <person name="Tatusov R.L."/>
            <person name="Sabathe F."/>
            <person name="Doucette-Stamm L."/>
            <person name="Soucaille P."/>
            <person name="Daly M.J."/>
            <person name="Bennett G.N."/>
            <person name="Koonin E.V."/>
            <person name="Smith D.R."/>
        </authorList>
    </citation>
    <scope>NUCLEOTIDE SEQUENCE [LARGE SCALE GENOMIC DNA]</scope>
    <source>
        <strain evidence="2">ATCC 824 / DSM 792 / JCM 1419 / LMG 5710 / VKM B-1787</strain>
    </source>
</reference>
<protein>
    <submittedName>
        <fullName evidence="1">Uncharacterized predicted metal-binding protein, ortholog of Streptomyces (2808777)</fullName>
    </submittedName>
</protein>
<dbReference type="GeneID" id="44996537"/>
<evidence type="ECO:0000313" key="1">
    <source>
        <dbReference type="EMBL" id="AAK78041.1"/>
    </source>
</evidence>
<dbReference type="Proteomes" id="UP000000814">
    <property type="component" value="Chromosome"/>
</dbReference>
<dbReference type="Pfam" id="PF06353">
    <property type="entry name" value="DUF1062"/>
    <property type="match status" value="1"/>
</dbReference>
<dbReference type="RefSeq" id="WP_010963383.1">
    <property type="nucleotide sequence ID" value="NC_003030.1"/>
</dbReference>
<dbReference type="DNASU" id="1116238"/>
<dbReference type="HOGENOM" id="CLU_090982_0_0_9"/>
<name>Q97MY5_CLOAB</name>
<dbReference type="eggNOG" id="COG4332">
    <property type="taxonomic scope" value="Bacteria"/>
</dbReference>
<dbReference type="InterPro" id="IPR009412">
    <property type="entry name" value="DUF1062"/>
</dbReference>
<dbReference type="PIRSF" id="PIRSF021719">
    <property type="entry name" value="DUF1062"/>
    <property type="match status" value="1"/>
</dbReference>
<dbReference type="PIR" id="F96906">
    <property type="entry name" value="F96906"/>
</dbReference>
<dbReference type="STRING" id="272562.CA_C0055"/>
<gene>
    <name evidence="1" type="ordered locus">CA_C0055</name>
</gene>
<dbReference type="EMBL" id="AE001437">
    <property type="protein sequence ID" value="AAK78041.1"/>
    <property type="molecule type" value="Genomic_DNA"/>
</dbReference>
<accession>Q97MY5</accession>
<dbReference type="PATRIC" id="fig|272562.8.peg.236"/>
<sequence>MKRIDWNIQYLSLPPVIKHCKKCGKKTEFICSGMFRINAQRKYLDVWLIYKCSNCNSTWNMTIYTRVKPKSIEPKLLEAFHNNDKELAERYAVNLELIRKNGVELGYTKYKIIGEDINFRIPVELHIKSTYPSQLKVAALIREKLNLSQSSFESLITKGLIRGDTEINLKKCRLRTEVIVIIDSLDWSEVAFALAL</sequence>
<proteinExistence type="predicted"/>
<dbReference type="KEGG" id="cac:CA_C0055"/>
<evidence type="ECO:0000313" key="2">
    <source>
        <dbReference type="Proteomes" id="UP000000814"/>
    </source>
</evidence>